<dbReference type="EC" id="2.3.1.225" evidence="7"/>
<organism evidence="10 11">
    <name type="scientific">Orchesella cincta</name>
    <name type="common">Springtail</name>
    <name type="synonym">Podura cincta</name>
    <dbReference type="NCBI Taxonomy" id="48709"/>
    <lineage>
        <taxon>Eukaryota</taxon>
        <taxon>Metazoa</taxon>
        <taxon>Ecdysozoa</taxon>
        <taxon>Arthropoda</taxon>
        <taxon>Hexapoda</taxon>
        <taxon>Collembola</taxon>
        <taxon>Entomobryomorpha</taxon>
        <taxon>Entomobryoidea</taxon>
        <taxon>Orchesellidae</taxon>
        <taxon>Orchesellinae</taxon>
        <taxon>Orchesella</taxon>
    </lineage>
</organism>
<comment type="catalytic activity">
    <reaction evidence="7">
        <text>L-cysteinyl-[protein] + hexadecanoyl-CoA = S-hexadecanoyl-L-cysteinyl-[protein] + CoA</text>
        <dbReference type="Rhea" id="RHEA:36683"/>
        <dbReference type="Rhea" id="RHEA-COMP:10131"/>
        <dbReference type="Rhea" id="RHEA-COMP:11032"/>
        <dbReference type="ChEBI" id="CHEBI:29950"/>
        <dbReference type="ChEBI" id="CHEBI:57287"/>
        <dbReference type="ChEBI" id="CHEBI:57379"/>
        <dbReference type="ChEBI" id="CHEBI:74151"/>
        <dbReference type="EC" id="2.3.1.225"/>
    </reaction>
</comment>
<keyword evidence="2 7" id="KW-0808">Transferase</keyword>
<reference evidence="10 11" key="1">
    <citation type="journal article" date="2016" name="Genome Biol. Evol.">
        <title>Gene Family Evolution Reflects Adaptation to Soil Environmental Stressors in the Genome of the Collembolan Orchesella cincta.</title>
        <authorList>
            <person name="Faddeeva-Vakhrusheva A."/>
            <person name="Derks M.F."/>
            <person name="Anvar S.Y."/>
            <person name="Agamennone V."/>
            <person name="Suring W."/>
            <person name="Smit S."/>
            <person name="van Straalen N.M."/>
            <person name="Roelofs D."/>
        </authorList>
    </citation>
    <scope>NUCLEOTIDE SEQUENCE [LARGE SCALE GENOMIC DNA]</scope>
    <source>
        <tissue evidence="10">Mixed pool</tissue>
    </source>
</reference>
<comment type="subcellular location">
    <subcellularLocation>
        <location evidence="1">Membrane</location>
        <topology evidence="1">Multi-pass membrane protein</topology>
    </subcellularLocation>
</comment>
<evidence type="ECO:0000313" key="11">
    <source>
        <dbReference type="Proteomes" id="UP000094527"/>
    </source>
</evidence>
<evidence type="ECO:0000256" key="6">
    <source>
        <dbReference type="ARBA" id="ARBA00023315"/>
    </source>
</evidence>
<dbReference type="STRING" id="48709.A0A1D2MHM0"/>
<dbReference type="PROSITE" id="PS50216">
    <property type="entry name" value="DHHC"/>
    <property type="match status" value="1"/>
</dbReference>
<dbReference type="GO" id="GO:0005794">
    <property type="term" value="C:Golgi apparatus"/>
    <property type="evidence" value="ECO:0007669"/>
    <property type="project" value="TreeGrafter"/>
</dbReference>
<evidence type="ECO:0000256" key="7">
    <source>
        <dbReference type="RuleBase" id="RU079119"/>
    </source>
</evidence>
<name>A0A1D2MHM0_ORCCI</name>
<proteinExistence type="inferred from homology"/>
<dbReference type="GO" id="GO:0019706">
    <property type="term" value="F:protein-cysteine S-palmitoyltransferase activity"/>
    <property type="evidence" value="ECO:0007669"/>
    <property type="project" value="UniProtKB-EC"/>
</dbReference>
<feature type="transmembrane region" description="Helical" evidence="7">
    <location>
        <begin position="104"/>
        <end position="122"/>
    </location>
</feature>
<evidence type="ECO:0000259" key="9">
    <source>
        <dbReference type="Pfam" id="PF01529"/>
    </source>
</evidence>
<evidence type="ECO:0000256" key="8">
    <source>
        <dbReference type="SAM" id="MobiDB-lite"/>
    </source>
</evidence>
<comment type="similarity">
    <text evidence="7">Belongs to the DHHC palmitoyltransferase family.</text>
</comment>
<dbReference type="OrthoDB" id="302728at2759"/>
<evidence type="ECO:0000313" key="10">
    <source>
        <dbReference type="EMBL" id="ODM92508.1"/>
    </source>
</evidence>
<dbReference type="Proteomes" id="UP000094527">
    <property type="component" value="Unassembled WGS sequence"/>
</dbReference>
<dbReference type="PANTHER" id="PTHR22883">
    <property type="entry name" value="ZINC FINGER DHHC DOMAIN CONTAINING PROTEIN"/>
    <property type="match status" value="1"/>
</dbReference>
<dbReference type="InterPro" id="IPR001594">
    <property type="entry name" value="Palmitoyltrfase_DHHC"/>
</dbReference>
<gene>
    <name evidence="10" type="ORF">Ocin01_14174</name>
</gene>
<sequence>MSRFRGQRRLTPAERSNLDSTRVANLNYVLRRYGGLDVYIPRIIGTDPTDRPGPAAVVPAMGGTETSTSQSNFSLAQQARPPPGPYGNYTPLFKGRFVLGPEKGLFFLSLFLMLGIMLLIITEKESIETLCGGPMVFVTGLVLCACSTFTFFHLGITDPGVVPKNYSLQELLVETTEFRSRHPLERFHRYCRKCRAYRPPRTFHCSRCQVCIRQQDLHLFSGGICVGERNRRVYFFTVIFQTLLGVYLVATNLVIYVTVRQQAAKHFSFETIKTVESLVGCLSGFMILFMPQSGILMFIYRIYLMSVGRTAREEYRKFRYFDAHDCVVDRRTPCMNIFHFFFQTPLPSVFRRRANRIDPESFNPIAPTEWQLDQIRRTAERDPNRRHVDRFALNRRQFENIDLSLISLSHVADDARGRRSTSSVPLFEQEMYHPTQRIKIPRKSKPSSIIKQQISAYEDSRYRPRATISRHKRRKLALTLSDGNFPRTNDDSFQEMIQLARATQLRRIIQMILMRDRPGLIEMSRRVNIAALVGMNRFDPDNLQLLELNNGLPMIAPRRREADQGVNQPRLGAGVLGIPQMVAAGLLPTARDLADSVESMVGRGRIRRLPPVGRQRYIPITVVDPPLARRAVNEVDFRGFIPQRTPLSQVRTGVGGIANTTTTPLPEVVATNNVTENLHSSPSQPPVTSSVPQIDSFPARGHEEDRNNNSATLPPQFRNFVNGQSSTADTQQ</sequence>
<keyword evidence="5 7" id="KW-0472">Membrane</keyword>
<keyword evidence="6 7" id="KW-0012">Acyltransferase</keyword>
<keyword evidence="3 7" id="KW-0812">Transmembrane</keyword>
<dbReference type="GO" id="GO:0005783">
    <property type="term" value="C:endoplasmic reticulum"/>
    <property type="evidence" value="ECO:0007669"/>
    <property type="project" value="TreeGrafter"/>
</dbReference>
<evidence type="ECO:0000256" key="5">
    <source>
        <dbReference type="ARBA" id="ARBA00023136"/>
    </source>
</evidence>
<evidence type="ECO:0000256" key="2">
    <source>
        <dbReference type="ARBA" id="ARBA00022679"/>
    </source>
</evidence>
<accession>A0A1D2MHM0</accession>
<dbReference type="GO" id="GO:0016020">
    <property type="term" value="C:membrane"/>
    <property type="evidence" value="ECO:0007669"/>
    <property type="project" value="UniProtKB-SubCell"/>
</dbReference>
<feature type="transmembrane region" description="Helical" evidence="7">
    <location>
        <begin position="233"/>
        <end position="257"/>
    </location>
</feature>
<comment type="caution">
    <text evidence="10">The sequence shown here is derived from an EMBL/GenBank/DDBJ whole genome shotgun (WGS) entry which is preliminary data.</text>
</comment>
<protein>
    <recommendedName>
        <fullName evidence="7">Palmitoyltransferase</fullName>
        <ecNumber evidence="7">2.3.1.225</ecNumber>
    </recommendedName>
</protein>
<feature type="transmembrane region" description="Helical" evidence="7">
    <location>
        <begin position="134"/>
        <end position="156"/>
    </location>
</feature>
<feature type="compositionally biased region" description="Polar residues" evidence="8">
    <location>
        <begin position="708"/>
        <end position="732"/>
    </location>
</feature>
<feature type="transmembrane region" description="Helical" evidence="7">
    <location>
        <begin position="277"/>
        <end position="300"/>
    </location>
</feature>
<dbReference type="InterPro" id="IPR039859">
    <property type="entry name" value="PFA4/ZDH16/20/ERF2-like"/>
</dbReference>
<dbReference type="AlphaFoldDB" id="A0A1D2MHM0"/>
<feature type="domain" description="Palmitoyltransferase DHHC" evidence="9">
    <location>
        <begin position="187"/>
        <end position="316"/>
    </location>
</feature>
<dbReference type="OMA" id="DITRECG"/>
<dbReference type="GO" id="GO:0006612">
    <property type="term" value="P:protein targeting to membrane"/>
    <property type="evidence" value="ECO:0007669"/>
    <property type="project" value="TreeGrafter"/>
</dbReference>
<comment type="domain">
    <text evidence="7">The DHHC domain is required for palmitoyltransferase activity.</text>
</comment>
<keyword evidence="11" id="KW-1185">Reference proteome</keyword>
<feature type="region of interest" description="Disordered" evidence="8">
    <location>
        <begin position="676"/>
        <end position="732"/>
    </location>
</feature>
<evidence type="ECO:0000256" key="4">
    <source>
        <dbReference type="ARBA" id="ARBA00022989"/>
    </source>
</evidence>
<keyword evidence="4 7" id="KW-1133">Transmembrane helix</keyword>
<feature type="compositionally biased region" description="Low complexity" evidence="8">
    <location>
        <begin position="680"/>
        <end position="693"/>
    </location>
</feature>
<evidence type="ECO:0000256" key="3">
    <source>
        <dbReference type="ARBA" id="ARBA00022692"/>
    </source>
</evidence>
<dbReference type="Pfam" id="PF01529">
    <property type="entry name" value="DHHC"/>
    <property type="match status" value="1"/>
</dbReference>
<dbReference type="EMBL" id="LJIJ01001212">
    <property type="protein sequence ID" value="ODM92508.1"/>
    <property type="molecule type" value="Genomic_DNA"/>
</dbReference>
<evidence type="ECO:0000256" key="1">
    <source>
        <dbReference type="ARBA" id="ARBA00004141"/>
    </source>
</evidence>